<dbReference type="InterPro" id="IPR051398">
    <property type="entry name" value="Polysacch_Deacetylase"/>
</dbReference>
<comment type="function">
    <text evidence="1">Is involved in generating a small heat-stable compound (Nod), an acylated oligomer of N-acetylglucosamine, that stimulates mitosis in various plant protoplasts.</text>
</comment>
<organism evidence="7 8">
    <name type="scientific">Pseudolabrys taiwanensis</name>
    <dbReference type="NCBI Taxonomy" id="331696"/>
    <lineage>
        <taxon>Bacteria</taxon>
        <taxon>Pseudomonadati</taxon>
        <taxon>Pseudomonadota</taxon>
        <taxon>Alphaproteobacteria</taxon>
        <taxon>Hyphomicrobiales</taxon>
        <taxon>Xanthobacteraceae</taxon>
        <taxon>Pseudolabrys</taxon>
    </lineage>
</organism>
<dbReference type="InterPro" id="IPR002509">
    <property type="entry name" value="NODB_dom"/>
</dbReference>
<evidence type="ECO:0000313" key="7">
    <source>
        <dbReference type="EMBL" id="AXK80218.1"/>
    </source>
</evidence>
<protein>
    <recommendedName>
        <fullName evidence="3">Chitooligosaccharide deacetylase</fullName>
    </recommendedName>
    <alternativeName>
        <fullName evidence="5">Nodulation protein B</fullName>
    </alternativeName>
</protein>
<dbReference type="CDD" id="cd10968">
    <property type="entry name" value="CE4_Mlr8448_like_5s"/>
    <property type="match status" value="1"/>
</dbReference>
<dbReference type="PANTHER" id="PTHR34216:SF7">
    <property type="entry name" value="POLY-BETA-1,6-N-ACETYL-D-GLUCOSAMINE N-DEACETYLASE"/>
    <property type="match status" value="1"/>
</dbReference>
<dbReference type="OrthoDB" id="9782872at2"/>
<dbReference type="Pfam" id="PF01522">
    <property type="entry name" value="Polysacc_deac_1"/>
    <property type="match status" value="2"/>
</dbReference>
<evidence type="ECO:0000256" key="1">
    <source>
        <dbReference type="ARBA" id="ARBA00003236"/>
    </source>
</evidence>
<dbReference type="AlphaFoldDB" id="A0A345ZTH1"/>
<evidence type="ECO:0000259" key="6">
    <source>
        <dbReference type="PROSITE" id="PS51677"/>
    </source>
</evidence>
<keyword evidence="4" id="KW-0732">Signal</keyword>
<evidence type="ECO:0000256" key="3">
    <source>
        <dbReference type="ARBA" id="ARBA00020071"/>
    </source>
</evidence>
<dbReference type="KEGG" id="ptaw:DW352_06615"/>
<sequence length="353" mass="40425">MANLKKTIIRSGLETLYFSGLHHWLRPVVGGVGSILTLHHVRPPRPDAFQPNRLLEISPKFFERLLRRLNRARIDVISLDEMHRRFIEGDFKRRFVVITFDDGYRDLKEWAYPVLKKYEMPFALYIATSFPDRLGELWWVALEAVIAQNDRIGLVINGKEQFFSCRSVREKREVYDALYGYLRSLKTEEEVRKTVRDLCACYKVDIAAFCRDLCMDWSEIAELADDPLCTIGAHTVTHPMLMKVPNDAAVRSEMEMSRSVLEAALGKRPEHLAYPVGDPTSAGPREFRIAAELGFKTAVTTRPGVLFKAHRDHLTALPRISVNGEFQQQRYVKVLMSGAGTALWNGFRRVNAA</sequence>
<dbReference type="PROSITE" id="PS51677">
    <property type="entry name" value="NODB"/>
    <property type="match status" value="1"/>
</dbReference>
<reference evidence="7 8" key="1">
    <citation type="submission" date="2018-07" db="EMBL/GenBank/DDBJ databases">
        <authorList>
            <person name="Quirk P.G."/>
            <person name="Krulwich T.A."/>
        </authorList>
    </citation>
    <scope>NUCLEOTIDE SEQUENCE [LARGE SCALE GENOMIC DNA]</scope>
    <source>
        <strain evidence="7 8">CC-BB4</strain>
    </source>
</reference>
<evidence type="ECO:0000313" key="8">
    <source>
        <dbReference type="Proteomes" id="UP000254889"/>
    </source>
</evidence>
<dbReference type="EMBL" id="CP031417">
    <property type="protein sequence ID" value="AXK80218.1"/>
    <property type="molecule type" value="Genomic_DNA"/>
</dbReference>
<gene>
    <name evidence="7" type="ORF">DW352_06615</name>
</gene>
<dbReference type="SUPFAM" id="SSF88713">
    <property type="entry name" value="Glycoside hydrolase/deacetylase"/>
    <property type="match status" value="1"/>
</dbReference>
<dbReference type="RefSeq" id="WP_115689665.1">
    <property type="nucleotide sequence ID" value="NZ_CP031417.1"/>
</dbReference>
<evidence type="ECO:0000256" key="4">
    <source>
        <dbReference type="ARBA" id="ARBA00022729"/>
    </source>
</evidence>
<evidence type="ECO:0000256" key="5">
    <source>
        <dbReference type="ARBA" id="ARBA00032976"/>
    </source>
</evidence>
<feature type="domain" description="NodB homology" evidence="6">
    <location>
        <begin position="94"/>
        <end position="353"/>
    </location>
</feature>
<dbReference type="GO" id="GO:0005975">
    <property type="term" value="P:carbohydrate metabolic process"/>
    <property type="evidence" value="ECO:0007669"/>
    <property type="project" value="InterPro"/>
</dbReference>
<name>A0A345ZTH1_9HYPH</name>
<dbReference type="Gene3D" id="3.20.20.370">
    <property type="entry name" value="Glycoside hydrolase/deacetylase"/>
    <property type="match status" value="1"/>
</dbReference>
<evidence type="ECO:0000256" key="2">
    <source>
        <dbReference type="ARBA" id="ARBA00010973"/>
    </source>
</evidence>
<dbReference type="InterPro" id="IPR011330">
    <property type="entry name" value="Glyco_hydro/deAcase_b/a-brl"/>
</dbReference>
<dbReference type="Proteomes" id="UP000254889">
    <property type="component" value="Chromosome"/>
</dbReference>
<dbReference type="GO" id="GO:0016810">
    <property type="term" value="F:hydrolase activity, acting on carbon-nitrogen (but not peptide) bonds"/>
    <property type="evidence" value="ECO:0007669"/>
    <property type="project" value="InterPro"/>
</dbReference>
<accession>A0A345ZTH1</accession>
<keyword evidence="8" id="KW-1185">Reference proteome</keyword>
<dbReference type="PANTHER" id="PTHR34216">
    <property type="match status" value="1"/>
</dbReference>
<proteinExistence type="inferred from homology"/>
<comment type="similarity">
    <text evidence="2">Belongs to the polysaccharide deacetylase family.</text>
</comment>